<dbReference type="PANTHER" id="PTHR43019">
    <property type="entry name" value="SERINE ENDOPROTEASE DEGS"/>
    <property type="match status" value="1"/>
</dbReference>
<keyword evidence="2" id="KW-1185">Reference proteome</keyword>
<evidence type="ECO:0000313" key="2">
    <source>
        <dbReference type="Proteomes" id="UP000295645"/>
    </source>
</evidence>
<reference evidence="1 2" key="1">
    <citation type="submission" date="2019-03" db="EMBL/GenBank/DDBJ databases">
        <title>Above-ground endophytic microbial communities from plants in different locations in the United States.</title>
        <authorList>
            <person name="Frank C."/>
        </authorList>
    </citation>
    <scope>NUCLEOTIDE SEQUENCE [LARGE SCALE GENOMIC DNA]</scope>
    <source>
        <strain evidence="1 2">LP_13_YM</strain>
    </source>
</reference>
<dbReference type="EMBL" id="SMCS01000005">
    <property type="protein sequence ID" value="TCV93260.1"/>
    <property type="molecule type" value="Genomic_DNA"/>
</dbReference>
<dbReference type="InterPro" id="IPR001940">
    <property type="entry name" value="Peptidase_S1C"/>
</dbReference>
<gene>
    <name evidence="1" type="ORF">EC912_105120</name>
</gene>
<sequence>MLIRHRVMTRLLFLVALLPGAPVLAVSLDPAVLPKVQAATFEVVLPKADESTVTYEKPLPLDLLPFQFRNDKYVSIGTAFAVSDGHFVTAFHVFAAGIDSVSGAPALRDSGGHVYAIDQITRFSPQEDFVEFTVRDAPKVKPLAINRNAPLNDVVFAVGNALGTGVVIRDGLYTSDTPEEQDGRWKWMRFSAAASPGNSGGPLLDKSGKLVGVVLAKSPGENLNYALPINRVLDASTTKADIDRRENYVLDIMDDAQTGNFRGSIPLPIAYPDFMATYLKQYNAFIEGQLKALLAKSADTLYPRGSGSHRLLVDSQDMDTFPSIIRRSAGGTWNRVGAEHGTDRLADNGYLELGASGKNMLFHLRKPDSVSSVSLYGDPKLMMDLLLKGTPLNRDVGNQKIKILSLGKPVSDELHVDRYGRRWYMRVFALPYMNGIIVIAALPVPDGYIAIARMASASDRHAHSIDLEAMTDFVSVGYGGRFSQWKEFLSSKAPLPDALRDTTLSVDYDKRFDFTSKPIQIQFGPNLQKIQPDSKLVVAFAVVPDGDNYAMRVGGVVAAAEAAKRDMVLVSRYAKPFDDSEESDKTAWQRILKREHPLDRVPYTDSDVSFVGAVVGAPSPSPAASPDHLYSVTIAVEGTHPPTALKDKLNTAMKGLTTDNQ</sequence>
<keyword evidence="1" id="KW-0378">Hydrolase</keyword>
<keyword evidence="1" id="KW-0645">Protease</keyword>
<dbReference type="PRINTS" id="PR00834">
    <property type="entry name" value="PROTEASES2C"/>
</dbReference>
<dbReference type="Gene3D" id="2.40.10.120">
    <property type="match status" value="1"/>
</dbReference>
<dbReference type="SUPFAM" id="SSF50494">
    <property type="entry name" value="Trypsin-like serine proteases"/>
    <property type="match status" value="1"/>
</dbReference>
<evidence type="ECO:0000313" key="1">
    <source>
        <dbReference type="EMBL" id="TCV93260.1"/>
    </source>
</evidence>
<organism evidence="1 2">
    <name type="scientific">Luteibacter rhizovicinus</name>
    <dbReference type="NCBI Taxonomy" id="242606"/>
    <lineage>
        <taxon>Bacteria</taxon>
        <taxon>Pseudomonadati</taxon>
        <taxon>Pseudomonadota</taxon>
        <taxon>Gammaproteobacteria</taxon>
        <taxon>Lysobacterales</taxon>
        <taxon>Rhodanobacteraceae</taxon>
        <taxon>Luteibacter</taxon>
    </lineage>
</organism>
<comment type="caution">
    <text evidence="1">The sequence shown here is derived from an EMBL/GenBank/DDBJ whole genome shotgun (WGS) entry which is preliminary data.</text>
</comment>
<protein>
    <submittedName>
        <fullName evidence="1">S1-C subfamily serine protease</fullName>
    </submittedName>
</protein>
<proteinExistence type="predicted"/>
<dbReference type="GO" id="GO:0006508">
    <property type="term" value="P:proteolysis"/>
    <property type="evidence" value="ECO:0007669"/>
    <property type="project" value="UniProtKB-KW"/>
</dbReference>
<dbReference type="AlphaFoldDB" id="A0A4R3YLW1"/>
<dbReference type="InterPro" id="IPR009003">
    <property type="entry name" value="Peptidase_S1_PA"/>
</dbReference>
<dbReference type="GO" id="GO:0004252">
    <property type="term" value="F:serine-type endopeptidase activity"/>
    <property type="evidence" value="ECO:0007669"/>
    <property type="project" value="InterPro"/>
</dbReference>
<dbReference type="OrthoDB" id="212300at2"/>
<dbReference type="PANTHER" id="PTHR43019:SF23">
    <property type="entry name" value="PROTEASE DO-LIKE 5, CHLOROPLASTIC"/>
    <property type="match status" value="1"/>
</dbReference>
<dbReference type="Pfam" id="PF13365">
    <property type="entry name" value="Trypsin_2"/>
    <property type="match status" value="1"/>
</dbReference>
<dbReference type="Proteomes" id="UP000295645">
    <property type="component" value="Unassembled WGS sequence"/>
</dbReference>
<accession>A0A4R3YLW1</accession>
<name>A0A4R3YLW1_9GAMM</name>